<dbReference type="OrthoDB" id="5611936at2"/>
<keyword evidence="1" id="KW-0472">Membrane</keyword>
<name>A0A3E1K8K9_9GAMM</name>
<dbReference type="AlphaFoldDB" id="A0A3E1K8K9"/>
<reference evidence="3 4" key="1">
    <citation type="submission" date="2018-08" db="EMBL/GenBank/DDBJ databases">
        <title>Wenzhouxiangella salilacus sp. nov., a novel bacterium isolated from a saline lake in Xinjiang Province, China.</title>
        <authorList>
            <person name="Han S."/>
        </authorList>
    </citation>
    <scope>NUCLEOTIDE SEQUENCE [LARGE SCALE GENOMIC DNA]</scope>
    <source>
        <strain evidence="3 4">XDB06</strain>
    </source>
</reference>
<keyword evidence="1" id="KW-1133">Transmembrane helix</keyword>
<evidence type="ECO:0000313" key="3">
    <source>
        <dbReference type="EMBL" id="RFF30025.1"/>
    </source>
</evidence>
<dbReference type="InterPro" id="IPR014729">
    <property type="entry name" value="Rossmann-like_a/b/a_fold"/>
</dbReference>
<accession>A0A3E1K8K9</accession>
<dbReference type="GO" id="GO:0005886">
    <property type="term" value="C:plasma membrane"/>
    <property type="evidence" value="ECO:0007669"/>
    <property type="project" value="TreeGrafter"/>
</dbReference>
<dbReference type="InterPro" id="IPR051599">
    <property type="entry name" value="Cell_Envelope_Assoc"/>
</dbReference>
<dbReference type="Proteomes" id="UP000260351">
    <property type="component" value="Unassembled WGS sequence"/>
</dbReference>
<dbReference type="InterPro" id="IPR003848">
    <property type="entry name" value="DUF218"/>
</dbReference>
<protein>
    <submittedName>
        <fullName evidence="3">YdcF family protein</fullName>
    </submittedName>
</protein>
<feature type="transmembrane region" description="Helical" evidence="1">
    <location>
        <begin position="24"/>
        <end position="44"/>
    </location>
</feature>
<keyword evidence="1" id="KW-0812">Transmembrane</keyword>
<keyword evidence="4" id="KW-1185">Reference proteome</keyword>
<dbReference type="Pfam" id="PF02698">
    <property type="entry name" value="DUF218"/>
    <property type="match status" value="1"/>
</dbReference>
<feature type="domain" description="DUF218" evidence="2">
    <location>
        <begin position="58"/>
        <end position="190"/>
    </location>
</feature>
<dbReference type="PANTHER" id="PTHR30336:SF20">
    <property type="entry name" value="DUF218 DOMAIN-CONTAINING PROTEIN"/>
    <property type="match status" value="1"/>
</dbReference>
<dbReference type="CDD" id="cd06259">
    <property type="entry name" value="YdcF-like"/>
    <property type="match status" value="1"/>
</dbReference>
<dbReference type="PANTHER" id="PTHR30336">
    <property type="entry name" value="INNER MEMBRANE PROTEIN, PROBABLE PERMEASE"/>
    <property type="match status" value="1"/>
</dbReference>
<dbReference type="RefSeq" id="WP_116651007.1">
    <property type="nucleotide sequence ID" value="NZ_QUZK01000039.1"/>
</dbReference>
<sequence>MSTVSSLTLRSALADPALRESLLASLAMLVLSGGLIFLVTWIWVQAQAMRRARAPEVDWLIVCGHVLDAGRPSAVYRARLERAADLAGRDAGLQLMLAGGGEPSEAAVGRDWLVAQHGLSPERIRLEEASTDTFENLRHARTLLPARARTGIVTSRFHIARVMVYARQLGMTAQPVPAEASWRPTVANLAAGLREAVFLCWFACGRFWARLARRRHLLERIR</sequence>
<evidence type="ECO:0000259" key="2">
    <source>
        <dbReference type="Pfam" id="PF02698"/>
    </source>
</evidence>
<dbReference type="Gene3D" id="3.40.50.620">
    <property type="entry name" value="HUPs"/>
    <property type="match status" value="1"/>
</dbReference>
<comment type="caution">
    <text evidence="3">The sequence shown here is derived from an EMBL/GenBank/DDBJ whole genome shotgun (WGS) entry which is preliminary data.</text>
</comment>
<dbReference type="EMBL" id="QUZK01000039">
    <property type="protein sequence ID" value="RFF30025.1"/>
    <property type="molecule type" value="Genomic_DNA"/>
</dbReference>
<evidence type="ECO:0000256" key="1">
    <source>
        <dbReference type="SAM" id="Phobius"/>
    </source>
</evidence>
<evidence type="ECO:0000313" key="4">
    <source>
        <dbReference type="Proteomes" id="UP000260351"/>
    </source>
</evidence>
<gene>
    <name evidence="3" type="ORF">DZC52_09995</name>
</gene>
<organism evidence="3 4">
    <name type="scientific">Wenzhouxiangella sediminis</name>
    <dbReference type="NCBI Taxonomy" id="1792836"/>
    <lineage>
        <taxon>Bacteria</taxon>
        <taxon>Pseudomonadati</taxon>
        <taxon>Pseudomonadota</taxon>
        <taxon>Gammaproteobacteria</taxon>
        <taxon>Chromatiales</taxon>
        <taxon>Wenzhouxiangellaceae</taxon>
        <taxon>Wenzhouxiangella</taxon>
    </lineage>
</organism>
<proteinExistence type="predicted"/>